<protein>
    <submittedName>
        <fullName evidence="2">Uncharacterized protein</fullName>
    </submittedName>
</protein>
<dbReference type="EMBL" id="CAWUFR010000003">
    <property type="protein sequence ID" value="CAK6950238.1"/>
    <property type="molecule type" value="Genomic_DNA"/>
</dbReference>
<proteinExistence type="predicted"/>
<evidence type="ECO:0000256" key="1">
    <source>
        <dbReference type="SAM" id="MobiDB-lite"/>
    </source>
</evidence>
<sequence>MYRFDSTSCPVYVVLPGAEVTDDDCSFPGDVSLAIGSSVREFARSSCAVGATHQDTESALFQISEEEEQENDGTEESPHETAT</sequence>
<accession>A0AAV1MTS8</accession>
<keyword evidence="3" id="KW-1185">Reference proteome</keyword>
<comment type="caution">
    <text evidence="2">The sequence shown here is derived from an EMBL/GenBank/DDBJ whole genome shotgun (WGS) entry which is preliminary data.</text>
</comment>
<feature type="compositionally biased region" description="Acidic residues" evidence="1">
    <location>
        <begin position="64"/>
        <end position="75"/>
    </location>
</feature>
<dbReference type="Proteomes" id="UP001314229">
    <property type="component" value="Unassembled WGS sequence"/>
</dbReference>
<gene>
    <name evidence="2" type="ORF">FSCOSCO3_A024767</name>
</gene>
<organism evidence="2 3">
    <name type="scientific">Scomber scombrus</name>
    <name type="common">Atlantic mackerel</name>
    <name type="synonym">Scomber vernalis</name>
    <dbReference type="NCBI Taxonomy" id="13677"/>
    <lineage>
        <taxon>Eukaryota</taxon>
        <taxon>Metazoa</taxon>
        <taxon>Chordata</taxon>
        <taxon>Craniata</taxon>
        <taxon>Vertebrata</taxon>
        <taxon>Euteleostomi</taxon>
        <taxon>Actinopterygii</taxon>
        <taxon>Neopterygii</taxon>
        <taxon>Teleostei</taxon>
        <taxon>Neoteleostei</taxon>
        <taxon>Acanthomorphata</taxon>
        <taxon>Pelagiaria</taxon>
        <taxon>Scombriformes</taxon>
        <taxon>Scombridae</taxon>
        <taxon>Scomber</taxon>
    </lineage>
</organism>
<name>A0AAV1MTS8_SCOSC</name>
<reference evidence="2 3" key="1">
    <citation type="submission" date="2024-01" db="EMBL/GenBank/DDBJ databases">
        <authorList>
            <person name="Alioto T."/>
            <person name="Alioto T."/>
            <person name="Gomez Garrido J."/>
        </authorList>
    </citation>
    <scope>NUCLEOTIDE SEQUENCE [LARGE SCALE GENOMIC DNA]</scope>
</reference>
<dbReference type="AlphaFoldDB" id="A0AAV1MTS8"/>
<evidence type="ECO:0000313" key="2">
    <source>
        <dbReference type="EMBL" id="CAK6950238.1"/>
    </source>
</evidence>
<evidence type="ECO:0000313" key="3">
    <source>
        <dbReference type="Proteomes" id="UP001314229"/>
    </source>
</evidence>
<feature type="region of interest" description="Disordered" evidence="1">
    <location>
        <begin position="56"/>
        <end position="83"/>
    </location>
</feature>